<evidence type="ECO:0000256" key="2">
    <source>
        <dbReference type="ARBA" id="ARBA00022723"/>
    </source>
</evidence>
<dbReference type="Pfam" id="PF00884">
    <property type="entry name" value="Sulfatase"/>
    <property type="match status" value="1"/>
</dbReference>
<accession>A0ABV1GBL1</accession>
<evidence type="ECO:0000259" key="5">
    <source>
        <dbReference type="Pfam" id="PF00884"/>
    </source>
</evidence>
<keyword evidence="7" id="KW-1185">Reference proteome</keyword>
<dbReference type="InterPro" id="IPR000917">
    <property type="entry name" value="Sulfatase_N"/>
</dbReference>
<keyword evidence="4" id="KW-0106">Calcium</keyword>
<dbReference type="Gene3D" id="3.40.720.10">
    <property type="entry name" value="Alkaline Phosphatase, subunit A"/>
    <property type="match status" value="1"/>
</dbReference>
<evidence type="ECO:0000256" key="1">
    <source>
        <dbReference type="ARBA" id="ARBA00008779"/>
    </source>
</evidence>
<evidence type="ECO:0000313" key="7">
    <source>
        <dbReference type="Proteomes" id="UP001477672"/>
    </source>
</evidence>
<dbReference type="PANTHER" id="PTHR42693">
    <property type="entry name" value="ARYLSULFATASE FAMILY MEMBER"/>
    <property type="match status" value="1"/>
</dbReference>
<dbReference type="InterPro" id="IPR050738">
    <property type="entry name" value="Sulfatase"/>
</dbReference>
<name>A0ABV1GBL1_9FIRM</name>
<feature type="domain" description="Sulfatase N-terminal" evidence="5">
    <location>
        <begin position="4"/>
        <end position="337"/>
    </location>
</feature>
<sequence length="455" mass="51425">MARPNIIFYFSDQQRWDTLGCYGQKLPVTPNLDELAKEGTRFENAFTCQPVCGPARACLQTGKYATQTGCYINGIALPFGNVKTLAQCFNEAGYATAYVGKWHLATDRPQGLNYETSAIPQDRRGGYKDYWMASDVLEFTSHGYNGYVFNADNERVPFTGYRADCINDFAIDFLHTRKGNSEPFFLFVSQIEPHHQNDRRRYEGPDGSKAKFADFEVPGDLKAYSDAHADGTDISNWKENYPDYLGCCHSLDYNVGRLVDTLKEQGMWENTILVYTADHGSHFITRGIEAEYKRTCHDASIHIPLIVTGPGFEGGKTVEHVVSLLDLPATLLDCAGIKKPDEFQGRSLRPLAQNPQMEWEDVAFMQISESRVGRAIRTPEYTYSVRAEGDGYAVSGSDVYYEEFFYVLKDDPYQQNNLAADPAWAQKRAQLAEILKQKMLQAGEAAPEIRPWKQW</sequence>
<comment type="similarity">
    <text evidence="1">Belongs to the sulfatase family.</text>
</comment>
<protein>
    <submittedName>
        <fullName evidence="6">Sulfatase-like hydrolase/transferase</fullName>
    </submittedName>
</protein>
<dbReference type="CDD" id="cd16152">
    <property type="entry name" value="sulfatase_like"/>
    <property type="match status" value="1"/>
</dbReference>
<dbReference type="EMBL" id="JBBMFA010000040">
    <property type="protein sequence ID" value="MEQ2519164.1"/>
    <property type="molecule type" value="Genomic_DNA"/>
</dbReference>
<evidence type="ECO:0000256" key="3">
    <source>
        <dbReference type="ARBA" id="ARBA00022801"/>
    </source>
</evidence>
<keyword evidence="3" id="KW-0378">Hydrolase</keyword>
<reference evidence="6 7" key="1">
    <citation type="submission" date="2024-03" db="EMBL/GenBank/DDBJ databases">
        <title>Human intestinal bacterial collection.</title>
        <authorList>
            <person name="Pauvert C."/>
            <person name="Hitch T.C.A."/>
            <person name="Clavel T."/>
        </authorList>
    </citation>
    <scope>NUCLEOTIDE SEQUENCE [LARGE SCALE GENOMIC DNA]</scope>
    <source>
        <strain evidence="6 7">CLA-JM-H11</strain>
    </source>
</reference>
<comment type="caution">
    <text evidence="6">The sequence shown here is derived from an EMBL/GenBank/DDBJ whole genome shotgun (WGS) entry which is preliminary data.</text>
</comment>
<evidence type="ECO:0000256" key="4">
    <source>
        <dbReference type="ARBA" id="ARBA00022837"/>
    </source>
</evidence>
<dbReference type="InterPro" id="IPR024607">
    <property type="entry name" value="Sulfatase_CS"/>
</dbReference>
<dbReference type="SUPFAM" id="SSF53649">
    <property type="entry name" value="Alkaline phosphatase-like"/>
    <property type="match status" value="1"/>
</dbReference>
<organism evidence="6 7">
    <name type="scientific">Ruthenibacterium intestinale</name>
    <dbReference type="NCBI Taxonomy" id="3133163"/>
    <lineage>
        <taxon>Bacteria</taxon>
        <taxon>Bacillati</taxon>
        <taxon>Bacillota</taxon>
        <taxon>Clostridia</taxon>
        <taxon>Eubacteriales</taxon>
        <taxon>Oscillospiraceae</taxon>
        <taxon>Ruthenibacterium</taxon>
    </lineage>
</organism>
<dbReference type="InterPro" id="IPR017850">
    <property type="entry name" value="Alkaline_phosphatase_core_sf"/>
</dbReference>
<dbReference type="PANTHER" id="PTHR42693:SF53">
    <property type="entry name" value="ENDO-4-O-SULFATASE"/>
    <property type="match status" value="1"/>
</dbReference>
<keyword evidence="2" id="KW-0479">Metal-binding</keyword>
<dbReference type="PROSITE" id="PS00149">
    <property type="entry name" value="SULFATASE_2"/>
    <property type="match status" value="1"/>
</dbReference>
<evidence type="ECO:0000313" key="6">
    <source>
        <dbReference type="EMBL" id="MEQ2519164.1"/>
    </source>
</evidence>
<dbReference type="RefSeq" id="WP_349214457.1">
    <property type="nucleotide sequence ID" value="NZ_JBBMFA010000040.1"/>
</dbReference>
<gene>
    <name evidence="6" type="ORF">WMO24_01735</name>
</gene>
<dbReference type="Proteomes" id="UP001477672">
    <property type="component" value="Unassembled WGS sequence"/>
</dbReference>
<proteinExistence type="inferred from homology"/>